<protein>
    <submittedName>
        <fullName evidence="3">Uncharacterized SAM-binding protein YcdF, DUF218 family</fullName>
    </submittedName>
</protein>
<organism evidence="3 4">
    <name type="scientific">Thalassolituus maritimus</name>
    <dbReference type="NCBI Taxonomy" id="484498"/>
    <lineage>
        <taxon>Bacteria</taxon>
        <taxon>Pseudomonadati</taxon>
        <taxon>Pseudomonadota</taxon>
        <taxon>Gammaproteobacteria</taxon>
        <taxon>Oceanospirillales</taxon>
        <taxon>Oceanospirillaceae</taxon>
        <taxon>Thalassolituus</taxon>
    </lineage>
</organism>
<dbReference type="InterPro" id="IPR003848">
    <property type="entry name" value="DUF218"/>
</dbReference>
<sequence>MESQSITFILKKLVGMTLMPVPLSLLLILLGLWWFSRAPVKSRLAFFSAFLLLAVSAFNPVADRLIAPHESYYPVFDIEQSVDAVVVLGSASHIAPPDSPAFMSLGSSAMYRLSEGLRILRANPDAILIVTGYAGFSAAQPHAEILQQAAIDRGVDPLRIFAFPTARDTENEASLTEPLLRDKRFALVTEAAHLKRATVFFEREGLNPLPAPAMFVGAHHSDWRLDSSGLYKTERAFYETMGRAWQWLKSFL</sequence>
<keyword evidence="1" id="KW-0472">Membrane</keyword>
<proteinExistence type="predicted"/>
<dbReference type="Proteomes" id="UP000185639">
    <property type="component" value="Unassembled WGS sequence"/>
</dbReference>
<evidence type="ECO:0000259" key="2">
    <source>
        <dbReference type="Pfam" id="PF02698"/>
    </source>
</evidence>
<gene>
    <name evidence="3" type="ORF">SAMN05421686_108100</name>
</gene>
<accession>A0A1N7P2T3</accession>
<feature type="transmembrane region" description="Helical" evidence="1">
    <location>
        <begin position="13"/>
        <end position="35"/>
    </location>
</feature>
<feature type="domain" description="DUF218" evidence="2">
    <location>
        <begin position="83"/>
        <end position="242"/>
    </location>
</feature>
<dbReference type="OrthoDB" id="9809813at2"/>
<keyword evidence="1" id="KW-1133">Transmembrane helix</keyword>
<dbReference type="EMBL" id="FTOH01000008">
    <property type="protein sequence ID" value="SIT04856.1"/>
    <property type="molecule type" value="Genomic_DNA"/>
</dbReference>
<dbReference type="AlphaFoldDB" id="A0A1N7P2T3"/>
<feature type="transmembrane region" description="Helical" evidence="1">
    <location>
        <begin position="44"/>
        <end position="62"/>
    </location>
</feature>
<dbReference type="GO" id="GO:0043164">
    <property type="term" value="P:Gram-negative-bacterium-type cell wall biogenesis"/>
    <property type="evidence" value="ECO:0007669"/>
    <property type="project" value="TreeGrafter"/>
</dbReference>
<dbReference type="GO" id="GO:0000270">
    <property type="term" value="P:peptidoglycan metabolic process"/>
    <property type="evidence" value="ECO:0007669"/>
    <property type="project" value="TreeGrafter"/>
</dbReference>
<name>A0A1N7P2T3_9GAMM</name>
<keyword evidence="4" id="KW-1185">Reference proteome</keyword>
<dbReference type="PANTHER" id="PTHR30336:SF4">
    <property type="entry name" value="ENVELOPE BIOGENESIS FACTOR ELYC"/>
    <property type="match status" value="1"/>
</dbReference>
<evidence type="ECO:0000313" key="4">
    <source>
        <dbReference type="Proteomes" id="UP000185639"/>
    </source>
</evidence>
<dbReference type="PANTHER" id="PTHR30336">
    <property type="entry name" value="INNER MEMBRANE PROTEIN, PROBABLE PERMEASE"/>
    <property type="match status" value="1"/>
</dbReference>
<dbReference type="Pfam" id="PF02698">
    <property type="entry name" value="DUF218"/>
    <property type="match status" value="1"/>
</dbReference>
<dbReference type="InterPro" id="IPR051599">
    <property type="entry name" value="Cell_Envelope_Assoc"/>
</dbReference>
<dbReference type="Gene3D" id="3.40.50.620">
    <property type="entry name" value="HUPs"/>
    <property type="match status" value="1"/>
</dbReference>
<reference evidence="4" key="1">
    <citation type="submission" date="2017-01" db="EMBL/GenBank/DDBJ databases">
        <authorList>
            <person name="Varghese N."/>
            <person name="Submissions S."/>
        </authorList>
    </citation>
    <scope>NUCLEOTIDE SEQUENCE [LARGE SCALE GENOMIC DNA]</scope>
    <source>
        <strain evidence="4">DSM 24913</strain>
    </source>
</reference>
<dbReference type="RefSeq" id="WP_084188966.1">
    <property type="nucleotide sequence ID" value="NZ_FTOH01000008.1"/>
</dbReference>
<dbReference type="GO" id="GO:0005886">
    <property type="term" value="C:plasma membrane"/>
    <property type="evidence" value="ECO:0007669"/>
    <property type="project" value="TreeGrafter"/>
</dbReference>
<keyword evidence="1" id="KW-0812">Transmembrane</keyword>
<dbReference type="CDD" id="cd06259">
    <property type="entry name" value="YdcF-like"/>
    <property type="match status" value="1"/>
</dbReference>
<evidence type="ECO:0000256" key="1">
    <source>
        <dbReference type="SAM" id="Phobius"/>
    </source>
</evidence>
<dbReference type="STRING" id="484498.SAMN05421686_108100"/>
<dbReference type="InterPro" id="IPR014729">
    <property type="entry name" value="Rossmann-like_a/b/a_fold"/>
</dbReference>
<evidence type="ECO:0000313" key="3">
    <source>
        <dbReference type="EMBL" id="SIT04856.1"/>
    </source>
</evidence>